<evidence type="ECO:0000313" key="12">
    <source>
        <dbReference type="EMBL" id="TNU76645.1"/>
    </source>
</evidence>
<dbReference type="GO" id="GO:0008878">
    <property type="term" value="F:glucose-1-phosphate adenylyltransferase activity"/>
    <property type="evidence" value="ECO:0007669"/>
    <property type="project" value="UniProtKB-UniRule"/>
</dbReference>
<dbReference type="EMBL" id="VENP01000005">
    <property type="protein sequence ID" value="TNU76645.1"/>
    <property type="molecule type" value="Genomic_DNA"/>
</dbReference>
<reference evidence="12 13" key="1">
    <citation type="submission" date="2019-06" db="EMBL/GenBank/DDBJ databases">
        <title>Draft genome sequence of Miniimonas arenae KCTC 19750T isolated from sea sand.</title>
        <authorList>
            <person name="Park S.-J."/>
        </authorList>
    </citation>
    <scope>NUCLEOTIDE SEQUENCE [LARGE SCALE GENOMIC DNA]</scope>
    <source>
        <strain evidence="12 13">KCTC 19750</strain>
    </source>
</reference>
<evidence type="ECO:0000256" key="2">
    <source>
        <dbReference type="ARBA" id="ARBA00022600"/>
    </source>
</evidence>
<dbReference type="PROSITE" id="PS00809">
    <property type="entry name" value="ADP_GLC_PYROPHOSPH_2"/>
    <property type="match status" value="1"/>
</dbReference>
<dbReference type="Proteomes" id="UP000313849">
    <property type="component" value="Unassembled WGS sequence"/>
</dbReference>
<evidence type="ECO:0000256" key="4">
    <source>
        <dbReference type="ARBA" id="ARBA00022695"/>
    </source>
</evidence>
<evidence type="ECO:0000256" key="3">
    <source>
        <dbReference type="ARBA" id="ARBA00022679"/>
    </source>
</evidence>
<dbReference type="GO" id="GO:0005978">
    <property type="term" value="P:glycogen biosynthetic process"/>
    <property type="evidence" value="ECO:0007669"/>
    <property type="project" value="UniProtKB-UniRule"/>
</dbReference>
<comment type="catalytic activity">
    <reaction evidence="9">
        <text>alpha-D-glucose 1-phosphate + ATP + H(+) = ADP-alpha-D-glucose + diphosphate</text>
        <dbReference type="Rhea" id="RHEA:12120"/>
        <dbReference type="ChEBI" id="CHEBI:15378"/>
        <dbReference type="ChEBI" id="CHEBI:30616"/>
        <dbReference type="ChEBI" id="CHEBI:33019"/>
        <dbReference type="ChEBI" id="CHEBI:57498"/>
        <dbReference type="ChEBI" id="CHEBI:58601"/>
        <dbReference type="EC" id="2.7.7.27"/>
    </reaction>
</comment>
<evidence type="ECO:0000256" key="5">
    <source>
        <dbReference type="ARBA" id="ARBA00022741"/>
    </source>
</evidence>
<dbReference type="CDD" id="cd04651">
    <property type="entry name" value="LbH_G1P_AT_C"/>
    <property type="match status" value="1"/>
</dbReference>
<accession>A0A5C5BDV8</accession>
<feature type="domain" description="Glucose-1-phosphate adenylyltransferase/Bifunctional protein GlmU-like C-terminal hexapeptide" evidence="11">
    <location>
        <begin position="300"/>
        <end position="404"/>
    </location>
</feature>
<dbReference type="EC" id="2.7.7.27" evidence="9"/>
<evidence type="ECO:0000256" key="6">
    <source>
        <dbReference type="ARBA" id="ARBA00022840"/>
    </source>
</evidence>
<keyword evidence="13" id="KW-1185">Reference proteome</keyword>
<dbReference type="Pfam" id="PF00483">
    <property type="entry name" value="NTP_transferase"/>
    <property type="match status" value="1"/>
</dbReference>
<evidence type="ECO:0000259" key="11">
    <source>
        <dbReference type="Pfam" id="PF24894"/>
    </source>
</evidence>
<feature type="binding site" evidence="9">
    <location>
        <position position="98"/>
    </location>
    <ligand>
        <name>alpha-D-glucose 1-phosphate</name>
        <dbReference type="ChEBI" id="CHEBI:58601"/>
    </ligand>
</feature>
<organism evidence="12 13">
    <name type="scientific">Miniimonas arenae</name>
    <dbReference type="NCBI Taxonomy" id="676201"/>
    <lineage>
        <taxon>Bacteria</taxon>
        <taxon>Bacillati</taxon>
        <taxon>Actinomycetota</taxon>
        <taxon>Actinomycetes</taxon>
        <taxon>Micrococcales</taxon>
        <taxon>Beutenbergiaceae</taxon>
        <taxon>Miniimonas</taxon>
    </lineage>
</organism>
<feature type="binding site" evidence="9">
    <location>
        <position position="198"/>
    </location>
    <ligand>
        <name>alpha-D-glucose 1-phosphate</name>
        <dbReference type="ChEBI" id="CHEBI:58601"/>
    </ligand>
</feature>
<dbReference type="InterPro" id="IPR005836">
    <property type="entry name" value="ADP_Glu_pyroP_CS"/>
</dbReference>
<dbReference type="AlphaFoldDB" id="A0A5C5BDV8"/>
<dbReference type="HAMAP" id="MF_00624">
    <property type="entry name" value="GlgC"/>
    <property type="match status" value="1"/>
</dbReference>
<comment type="function">
    <text evidence="9">Involved in the biosynthesis of ADP-glucose, a building block required for the elongation reactions to produce glycogen. Catalyzes the reaction between ATP and alpha-D-glucose 1-phosphate (G1P) to produce pyrophosphate and ADP-Glc.</text>
</comment>
<name>A0A5C5BDV8_9MICO</name>
<dbReference type="Gene3D" id="3.90.550.10">
    <property type="entry name" value="Spore Coat Polysaccharide Biosynthesis Protein SpsA, Chain A"/>
    <property type="match status" value="1"/>
</dbReference>
<dbReference type="UniPathway" id="UPA00164"/>
<dbReference type="InterPro" id="IPR023049">
    <property type="entry name" value="GlgC_bac"/>
</dbReference>
<dbReference type="InterPro" id="IPR029044">
    <property type="entry name" value="Nucleotide-diphossugar_trans"/>
</dbReference>
<dbReference type="GO" id="GO:0005524">
    <property type="term" value="F:ATP binding"/>
    <property type="evidence" value="ECO:0007669"/>
    <property type="project" value="UniProtKB-KW"/>
</dbReference>
<dbReference type="InterPro" id="IPR005835">
    <property type="entry name" value="NTP_transferase_dom"/>
</dbReference>
<comment type="caution">
    <text evidence="12">The sequence shown here is derived from an EMBL/GenBank/DDBJ whole genome shotgun (WGS) entry which is preliminary data.</text>
</comment>
<evidence type="ECO:0000256" key="9">
    <source>
        <dbReference type="HAMAP-Rule" id="MF_00624"/>
    </source>
</evidence>
<keyword evidence="4 9" id="KW-0548">Nucleotidyltransferase</keyword>
<dbReference type="PANTHER" id="PTHR43523">
    <property type="entry name" value="GLUCOSE-1-PHOSPHATE ADENYLYLTRANSFERASE-RELATED"/>
    <property type="match status" value="1"/>
</dbReference>
<evidence type="ECO:0000313" key="13">
    <source>
        <dbReference type="Proteomes" id="UP000313849"/>
    </source>
</evidence>
<keyword evidence="2 9" id="KW-0321">Glycogen metabolism</keyword>
<dbReference type="PROSITE" id="PS00810">
    <property type="entry name" value="ADP_GLC_PYROPHOSPH_3"/>
    <property type="match status" value="1"/>
</dbReference>
<keyword evidence="8 9" id="KW-0119">Carbohydrate metabolism</keyword>
<feature type="domain" description="Nucleotidyl transferase" evidence="10">
    <location>
        <begin position="8"/>
        <end position="276"/>
    </location>
</feature>
<sequence>MAAPRVLAVVLAGGEGKRLMPLTAERAKPAVPFGGIYRLIDFALSNIVNSHYLHVVVLTQYKSHSLDRHIAKTWDMSRMLGNYVAPVPAQQRMGKNWYLGSADAIYQSLNLLADERPDIVVVVGADHVYRMDFSQMVKAHIDSGARLTVAGIRQPISLADQFGVIEADPDDPRRIKAFREKPTDAVGLADSPDEVLVSMGNYVFDADALVEAVRSDALEDSRHDMGGDIVPAFVERGEAALYDFIENDVPGSNDRDRDYWRDVGSIDAYYEANRDLISVVPVFNLYNDEWPVFTGYTGLPPAKFVHASPERIGLAVDSIISPGVVVSGSEVHGSVISPGGRLNSWSRVTDSVLLDDVIVQRRAQVNRAILDKNVVVEEGASIGLNRELDLARGFTVTPSGITVVPKGMRIGVDSVTPSSWAI</sequence>
<evidence type="ECO:0000256" key="8">
    <source>
        <dbReference type="ARBA" id="ARBA00023277"/>
    </source>
</evidence>
<evidence type="ECO:0000259" key="10">
    <source>
        <dbReference type="Pfam" id="PF00483"/>
    </source>
</evidence>
<dbReference type="CDD" id="cd02508">
    <property type="entry name" value="ADP_Glucose_PP"/>
    <property type="match status" value="1"/>
</dbReference>
<keyword evidence="3 9" id="KW-0808">Transferase</keyword>
<proteinExistence type="inferred from homology"/>
<dbReference type="Pfam" id="PF24894">
    <property type="entry name" value="Hexapep_GlmU"/>
    <property type="match status" value="1"/>
</dbReference>
<protein>
    <recommendedName>
        <fullName evidence="9">Glucose-1-phosphate adenylyltransferase</fullName>
        <ecNumber evidence="9">2.7.7.27</ecNumber>
    </recommendedName>
    <alternativeName>
        <fullName evidence="9">ADP-glucose pyrophosphorylase</fullName>
        <shortName evidence="9">ADPGlc PPase</shortName>
    </alternativeName>
    <alternativeName>
        <fullName evidence="9">ADP-glucose synthase</fullName>
    </alternativeName>
</protein>
<comment type="similarity">
    <text evidence="1 9">Belongs to the bacterial/plant glucose-1-phosphate adenylyltransferase family.</text>
</comment>
<feature type="binding site" evidence="9">
    <location>
        <begin position="180"/>
        <end position="181"/>
    </location>
    <ligand>
        <name>alpha-D-glucose 1-phosphate</name>
        <dbReference type="ChEBI" id="CHEBI:58601"/>
    </ligand>
</feature>
<dbReference type="PANTHER" id="PTHR43523:SF2">
    <property type="entry name" value="GLUCOSE-1-PHOSPHATE ADENYLYLTRANSFERASE"/>
    <property type="match status" value="1"/>
</dbReference>
<gene>
    <name evidence="9" type="primary">glgC</name>
    <name evidence="12" type="ORF">FH969_02865</name>
</gene>
<dbReference type="RefSeq" id="WP_108717605.1">
    <property type="nucleotide sequence ID" value="NZ_VENP01000005.1"/>
</dbReference>
<dbReference type="SUPFAM" id="SSF51161">
    <property type="entry name" value="Trimeric LpxA-like enzymes"/>
    <property type="match status" value="1"/>
</dbReference>
<evidence type="ECO:0000256" key="1">
    <source>
        <dbReference type="ARBA" id="ARBA00010443"/>
    </source>
</evidence>
<dbReference type="NCBIfam" id="NF002023">
    <property type="entry name" value="PRK00844.1"/>
    <property type="match status" value="1"/>
</dbReference>
<dbReference type="InterPro" id="IPR011004">
    <property type="entry name" value="Trimer_LpxA-like_sf"/>
</dbReference>
<comment type="pathway">
    <text evidence="9">Glycan biosynthesis; glycogen biosynthesis.</text>
</comment>
<dbReference type="NCBIfam" id="NF001947">
    <property type="entry name" value="PRK00725.1"/>
    <property type="match status" value="1"/>
</dbReference>
<keyword evidence="7 9" id="KW-0320">Glycogen biosynthesis</keyword>
<evidence type="ECO:0000256" key="7">
    <source>
        <dbReference type="ARBA" id="ARBA00023056"/>
    </source>
</evidence>
<feature type="site" description="Could play a key role in the communication between the regulatory and the substrate sites" evidence="9">
    <location>
        <position position="97"/>
    </location>
</feature>
<feature type="binding site" evidence="9">
    <location>
        <position position="163"/>
    </location>
    <ligand>
        <name>alpha-D-glucose 1-phosphate</name>
        <dbReference type="ChEBI" id="CHEBI:58601"/>
    </ligand>
</feature>
<dbReference type="SUPFAM" id="SSF53448">
    <property type="entry name" value="Nucleotide-diphospho-sugar transferases"/>
    <property type="match status" value="1"/>
</dbReference>
<dbReference type="OrthoDB" id="9801810at2"/>
<keyword evidence="5 9" id="KW-0547">Nucleotide-binding</keyword>
<keyword evidence="6 9" id="KW-0067">ATP-binding</keyword>
<dbReference type="InterPro" id="IPR056818">
    <property type="entry name" value="GlmU/GlgC-like_hexapep"/>
</dbReference>
<dbReference type="PROSITE" id="PS00808">
    <property type="entry name" value="ADP_GLC_PYROPHOSPH_1"/>
    <property type="match status" value="1"/>
</dbReference>
<feature type="site" description="Could play a key role in the communication between the regulatory and the substrate sites" evidence="9">
    <location>
        <position position="60"/>
    </location>
</feature>
<comment type="subunit">
    <text evidence="9">Homotetramer.</text>
</comment>
<dbReference type="Gene3D" id="2.160.10.10">
    <property type="entry name" value="Hexapeptide repeat proteins"/>
    <property type="match status" value="1"/>
</dbReference>
<dbReference type="InterPro" id="IPR011831">
    <property type="entry name" value="ADP-Glc_PPase"/>
</dbReference>